<accession>A0A0G1FL70</accession>
<evidence type="ECO:0000256" key="3">
    <source>
        <dbReference type="ARBA" id="ARBA00022692"/>
    </source>
</evidence>
<feature type="domain" description="Thioredoxin" evidence="7">
    <location>
        <begin position="257"/>
        <end position="402"/>
    </location>
</feature>
<protein>
    <recommendedName>
        <fullName evidence="7">Thioredoxin domain-containing protein</fullName>
    </recommendedName>
</protein>
<dbReference type="EMBL" id="LCFD01000001">
    <property type="protein sequence ID" value="KKS87643.1"/>
    <property type="molecule type" value="Genomic_DNA"/>
</dbReference>
<dbReference type="Gene3D" id="2.60.120.260">
    <property type="entry name" value="Galactose-binding domain-like"/>
    <property type="match status" value="1"/>
</dbReference>
<dbReference type="CDD" id="cd03012">
    <property type="entry name" value="TlpA_like_DipZ_like"/>
    <property type="match status" value="1"/>
</dbReference>
<evidence type="ECO:0000256" key="6">
    <source>
        <dbReference type="SAM" id="Phobius"/>
    </source>
</evidence>
<dbReference type="SUPFAM" id="SSF52833">
    <property type="entry name" value="Thioredoxin-like"/>
    <property type="match status" value="1"/>
</dbReference>
<dbReference type="Pfam" id="PF00578">
    <property type="entry name" value="AhpC-TSA"/>
    <property type="match status" value="1"/>
</dbReference>
<dbReference type="InterPro" id="IPR003834">
    <property type="entry name" value="Cyt_c_assmbl_TM_dom"/>
</dbReference>
<evidence type="ECO:0000259" key="7">
    <source>
        <dbReference type="PROSITE" id="PS51352"/>
    </source>
</evidence>
<keyword evidence="3 6" id="KW-0812">Transmembrane</keyword>
<reference evidence="8 9" key="1">
    <citation type="journal article" date="2015" name="Nature">
        <title>rRNA introns, odd ribosomes, and small enigmatic genomes across a large radiation of phyla.</title>
        <authorList>
            <person name="Brown C.T."/>
            <person name="Hug L.A."/>
            <person name="Thomas B.C."/>
            <person name="Sharon I."/>
            <person name="Castelle C.J."/>
            <person name="Singh A."/>
            <person name="Wilkins M.J."/>
            <person name="Williams K.H."/>
            <person name="Banfield J.F."/>
        </authorList>
    </citation>
    <scope>NUCLEOTIDE SEQUENCE [LARGE SCALE GENOMIC DNA]</scope>
</reference>
<dbReference type="PATRIC" id="fig|1618446.3.peg.56"/>
<evidence type="ECO:0000256" key="5">
    <source>
        <dbReference type="ARBA" id="ARBA00023136"/>
    </source>
</evidence>
<feature type="transmembrane region" description="Helical" evidence="6">
    <location>
        <begin position="153"/>
        <end position="174"/>
    </location>
</feature>
<dbReference type="GO" id="GO:0017004">
    <property type="term" value="P:cytochrome complex assembly"/>
    <property type="evidence" value="ECO:0007669"/>
    <property type="project" value="InterPro"/>
</dbReference>
<dbReference type="InterPro" id="IPR041017">
    <property type="entry name" value="Thioredoxin_10"/>
</dbReference>
<feature type="transmembrane region" description="Helical" evidence="6">
    <location>
        <begin position="6"/>
        <end position="29"/>
    </location>
</feature>
<dbReference type="Gene3D" id="3.40.30.10">
    <property type="entry name" value="Glutaredoxin"/>
    <property type="match status" value="1"/>
</dbReference>
<dbReference type="InterPro" id="IPR050553">
    <property type="entry name" value="Thioredoxin_ResA/DsbE_sf"/>
</dbReference>
<sequence>MLLLILFAFLGGIVTILSPCILPVLPIVLTGSLTGGHKRPLGIILGFILSFTFFTLFLTTLVKLLGIPVDTLRNLAVLILFGFGLSLMIPQIQAVSERLFSKLGQFAPQTRGQGFGGGLVIGAGLGLIWTPCVGPILASIITLAATSRVTLEAVLITLAYATGTAIPLLLITFSGRQLLTRQPWLVKNSSRLQKIFGLVMLLTALAIYFNVDRTFQTWILQKFPSYGTGLTSLENNAQIQPELAKLKQKSPMFNFLKSDLGAAPDFAGGGKWFNSQPLTITQLRGKVVLVDFWTYTCINCIRTLPYLKSWYEKYQDKGLVIVGVHTPEFEFEKKAENVSRAITDFGLTYPVVQDNDYQIWNAYANHYWPAKYLVDKNGQIRYSHFGEGEYDQTEEMIQQLLKETGADLTQMPITNPEYRIQARTPETYLGYLRVANLASSEAIQQDLPAAYSIPEGLPTNNFAFGGVWTIGGEYASPMPQSTLEFNFEAQNVFLVMRPRTGSGQVKVFLDNQIVTTQAGEDVKNGVVTVDTDRLYKLIKLNSPGKHLLRLEFVDGNLEIYAFTFG</sequence>
<dbReference type="GO" id="GO:0005886">
    <property type="term" value="C:plasma membrane"/>
    <property type="evidence" value="ECO:0007669"/>
    <property type="project" value="UniProtKB-SubCell"/>
</dbReference>
<dbReference type="Proteomes" id="UP000034050">
    <property type="component" value="Unassembled WGS sequence"/>
</dbReference>
<evidence type="ECO:0000313" key="9">
    <source>
        <dbReference type="Proteomes" id="UP000034050"/>
    </source>
</evidence>
<dbReference type="GO" id="GO:0016209">
    <property type="term" value="F:antioxidant activity"/>
    <property type="evidence" value="ECO:0007669"/>
    <property type="project" value="InterPro"/>
</dbReference>
<feature type="transmembrane region" description="Helical" evidence="6">
    <location>
        <begin position="115"/>
        <end position="141"/>
    </location>
</feature>
<dbReference type="InterPro" id="IPR036249">
    <property type="entry name" value="Thioredoxin-like_sf"/>
</dbReference>
<keyword evidence="2" id="KW-1003">Cell membrane</keyword>
<dbReference type="PANTHER" id="PTHR42852:SF13">
    <property type="entry name" value="PROTEIN DIPZ"/>
    <property type="match status" value="1"/>
</dbReference>
<keyword evidence="5 6" id="KW-0472">Membrane</keyword>
<dbReference type="PROSITE" id="PS51352">
    <property type="entry name" value="THIOREDOXIN_2"/>
    <property type="match status" value="1"/>
</dbReference>
<dbReference type="AlphaFoldDB" id="A0A0G1FL70"/>
<comment type="caution">
    <text evidence="8">The sequence shown here is derived from an EMBL/GenBank/DDBJ whole genome shotgun (WGS) entry which is preliminary data.</text>
</comment>
<evidence type="ECO:0000256" key="2">
    <source>
        <dbReference type="ARBA" id="ARBA00022475"/>
    </source>
</evidence>
<feature type="transmembrane region" description="Helical" evidence="6">
    <location>
        <begin position="74"/>
        <end position="95"/>
    </location>
</feature>
<evidence type="ECO:0000313" key="8">
    <source>
        <dbReference type="EMBL" id="KKS87643.1"/>
    </source>
</evidence>
<proteinExistence type="predicted"/>
<name>A0A0G1FL70_9BACT</name>
<dbReference type="STRING" id="1618446.UV61_C0001G0050"/>
<dbReference type="Pfam" id="PF17991">
    <property type="entry name" value="Thioredoxin_10"/>
    <property type="match status" value="1"/>
</dbReference>
<evidence type="ECO:0000256" key="1">
    <source>
        <dbReference type="ARBA" id="ARBA00004651"/>
    </source>
</evidence>
<dbReference type="GO" id="GO:0016491">
    <property type="term" value="F:oxidoreductase activity"/>
    <property type="evidence" value="ECO:0007669"/>
    <property type="project" value="InterPro"/>
</dbReference>
<feature type="transmembrane region" description="Helical" evidence="6">
    <location>
        <begin position="41"/>
        <end position="62"/>
    </location>
</feature>
<gene>
    <name evidence="8" type="ORF">UV61_C0001G0050</name>
</gene>
<organism evidence="8 9">
    <name type="scientific">Candidatus Gottesmanbacteria bacterium GW2011_GWB1_43_11</name>
    <dbReference type="NCBI Taxonomy" id="1618446"/>
    <lineage>
        <taxon>Bacteria</taxon>
        <taxon>Candidatus Gottesmaniibacteriota</taxon>
    </lineage>
</organism>
<keyword evidence="4 6" id="KW-1133">Transmembrane helix</keyword>
<dbReference type="InterPro" id="IPR000866">
    <property type="entry name" value="AhpC/TSA"/>
</dbReference>
<comment type="subcellular location">
    <subcellularLocation>
        <location evidence="1">Cell membrane</location>
        <topology evidence="1">Multi-pass membrane protein</topology>
    </subcellularLocation>
</comment>
<evidence type="ECO:0000256" key="4">
    <source>
        <dbReference type="ARBA" id="ARBA00022989"/>
    </source>
</evidence>
<dbReference type="PANTHER" id="PTHR42852">
    <property type="entry name" value="THIOL:DISULFIDE INTERCHANGE PROTEIN DSBE"/>
    <property type="match status" value="1"/>
</dbReference>
<feature type="transmembrane region" description="Helical" evidence="6">
    <location>
        <begin position="195"/>
        <end position="211"/>
    </location>
</feature>
<dbReference type="Pfam" id="PF02683">
    <property type="entry name" value="DsbD_TM"/>
    <property type="match status" value="1"/>
</dbReference>
<dbReference type="InterPro" id="IPR013766">
    <property type="entry name" value="Thioredoxin_domain"/>
</dbReference>